<dbReference type="EMBL" id="OX459953">
    <property type="protein sequence ID" value="CAI9158654.1"/>
    <property type="molecule type" value="Genomic_DNA"/>
</dbReference>
<evidence type="ECO:0000313" key="3">
    <source>
        <dbReference type="Proteomes" id="UP001176941"/>
    </source>
</evidence>
<name>A0ABN8YG01_RANTA</name>
<evidence type="ECO:0000313" key="2">
    <source>
        <dbReference type="EMBL" id="CAI9158654.1"/>
    </source>
</evidence>
<evidence type="ECO:0000256" key="1">
    <source>
        <dbReference type="SAM" id="MobiDB-lite"/>
    </source>
</evidence>
<proteinExistence type="predicted"/>
<accession>A0ABN8YG01</accession>
<sequence length="170" mass="17875">MKSRIFGSLSRPRGNVSRVLRAGLQTLKSSLGGSRLDGGQAVAGPCADARPRQSDRSLPPVAAAAGPLCPWASPAKNAQRSPGPPPAARGSRIAGGFLGRAPEAQPSRKPPRFPELPSERREHASPGTEDELCFKQKRRHWPGHQTTGFGTESELAAVSACSSLSVPVKL</sequence>
<keyword evidence="3" id="KW-1185">Reference proteome</keyword>
<protein>
    <submittedName>
        <fullName evidence="2">Uncharacterized protein</fullName>
    </submittedName>
</protein>
<feature type="region of interest" description="Disordered" evidence="1">
    <location>
        <begin position="28"/>
        <end position="149"/>
    </location>
</feature>
<dbReference type="Proteomes" id="UP001176941">
    <property type="component" value="Chromosome 17"/>
</dbReference>
<reference evidence="2" key="1">
    <citation type="submission" date="2023-04" db="EMBL/GenBank/DDBJ databases">
        <authorList>
            <consortium name="ELIXIR-Norway"/>
        </authorList>
    </citation>
    <scope>NUCLEOTIDE SEQUENCE [LARGE SCALE GENOMIC DNA]</scope>
</reference>
<organism evidence="2 3">
    <name type="scientific">Rangifer tarandus platyrhynchus</name>
    <name type="common">Svalbard reindeer</name>
    <dbReference type="NCBI Taxonomy" id="3082113"/>
    <lineage>
        <taxon>Eukaryota</taxon>
        <taxon>Metazoa</taxon>
        <taxon>Chordata</taxon>
        <taxon>Craniata</taxon>
        <taxon>Vertebrata</taxon>
        <taxon>Euteleostomi</taxon>
        <taxon>Mammalia</taxon>
        <taxon>Eutheria</taxon>
        <taxon>Laurasiatheria</taxon>
        <taxon>Artiodactyla</taxon>
        <taxon>Ruminantia</taxon>
        <taxon>Pecora</taxon>
        <taxon>Cervidae</taxon>
        <taxon>Odocoileinae</taxon>
        <taxon>Rangifer</taxon>
    </lineage>
</organism>
<gene>
    <name evidence="2" type="ORF">MRATA1EN1_LOCUS7616</name>
</gene>